<dbReference type="RefSeq" id="WP_348946967.1">
    <property type="nucleotide sequence ID" value="NZ_JBDZYD010000001.1"/>
</dbReference>
<evidence type="ECO:0000256" key="1">
    <source>
        <dbReference type="SAM" id="MobiDB-lite"/>
    </source>
</evidence>
<dbReference type="Proteomes" id="UP001440984">
    <property type="component" value="Unassembled WGS sequence"/>
</dbReference>
<feature type="region of interest" description="Disordered" evidence="1">
    <location>
        <begin position="1"/>
        <end position="46"/>
    </location>
</feature>
<accession>A0ABV0L5T0</accession>
<keyword evidence="3" id="KW-1185">Reference proteome</keyword>
<evidence type="ECO:0000313" key="3">
    <source>
        <dbReference type="Proteomes" id="UP001440984"/>
    </source>
</evidence>
<protein>
    <submittedName>
        <fullName evidence="2">Uncharacterized protein</fullName>
    </submittedName>
</protein>
<feature type="compositionally biased region" description="Basic residues" evidence="1">
    <location>
        <begin position="30"/>
        <end position="44"/>
    </location>
</feature>
<sequence>MRRKTPQEKKRLSYLKDRRDTYGENDKSSRKNLPRSKAFARRSNRARESLALRAATGLPDEARAEAAEQRILRERRRVKRKWRDSTLAEYVEWKLERRAAREGGAAGRLTEALGRVQRRLGRPDRS</sequence>
<reference evidence="2 3" key="1">
    <citation type="submission" date="2024-05" db="EMBL/GenBank/DDBJ databases">
        <authorList>
            <person name="Zhao H."/>
            <person name="Xu Y."/>
            <person name="Lin S."/>
            <person name="Spain J.C."/>
            <person name="Zhou N.-Y."/>
        </authorList>
    </citation>
    <scope>NUCLEOTIDE SEQUENCE [LARGE SCALE GENOMIC DNA]</scope>
    <source>
        <strain evidence="2 3">NEAU-NG30</strain>
    </source>
</reference>
<proteinExistence type="predicted"/>
<evidence type="ECO:0000313" key="2">
    <source>
        <dbReference type="EMBL" id="MEQ0557665.1"/>
    </source>
</evidence>
<feature type="compositionally biased region" description="Basic and acidic residues" evidence="1">
    <location>
        <begin position="1"/>
        <end position="29"/>
    </location>
</feature>
<dbReference type="EMBL" id="JBDZYD010000001">
    <property type="protein sequence ID" value="MEQ0557665.1"/>
    <property type="molecule type" value="Genomic_DNA"/>
</dbReference>
<comment type="caution">
    <text evidence="2">The sequence shown here is derived from an EMBL/GenBank/DDBJ whole genome shotgun (WGS) entry which is preliminary data.</text>
</comment>
<gene>
    <name evidence="2" type="ORF">ABJI51_01190</name>
</gene>
<organism evidence="2 3">
    <name type="scientific">Amycolatopsis melonis</name>
    <dbReference type="NCBI Taxonomy" id="3156488"/>
    <lineage>
        <taxon>Bacteria</taxon>
        <taxon>Bacillati</taxon>
        <taxon>Actinomycetota</taxon>
        <taxon>Actinomycetes</taxon>
        <taxon>Pseudonocardiales</taxon>
        <taxon>Pseudonocardiaceae</taxon>
        <taxon>Amycolatopsis</taxon>
    </lineage>
</organism>
<name>A0ABV0L5T0_9PSEU</name>